<accession>F8AYT0</accession>
<reference evidence="3 4" key="1">
    <citation type="submission" date="2011-05" db="EMBL/GenBank/DDBJ databases">
        <title>Complete sequence of chromosome of Frankia symbiont of Datisca glomerata.</title>
        <authorList>
            <consortium name="US DOE Joint Genome Institute"/>
            <person name="Lucas S."/>
            <person name="Han J."/>
            <person name="Lapidus A."/>
            <person name="Cheng J.-F."/>
            <person name="Goodwin L."/>
            <person name="Pitluck S."/>
            <person name="Peters L."/>
            <person name="Mikhailova N."/>
            <person name="Chertkov O."/>
            <person name="Teshima H."/>
            <person name="Han C."/>
            <person name="Tapia R."/>
            <person name="Land M."/>
            <person name="Hauser L."/>
            <person name="Kyrpides N."/>
            <person name="Ivanova N."/>
            <person name="Pagani I."/>
            <person name="Berry A."/>
            <person name="Pawlowski K."/>
            <person name="Persson T."/>
            <person name="Vanden Heuvel B."/>
            <person name="Benson D."/>
            <person name="Woyke T."/>
        </authorList>
    </citation>
    <scope>NUCLEOTIDE SEQUENCE [LARGE SCALE GENOMIC DNA]</scope>
    <source>
        <strain evidence="4">4085684</strain>
    </source>
</reference>
<evidence type="ECO:0000256" key="1">
    <source>
        <dbReference type="SAM" id="MobiDB-lite"/>
    </source>
</evidence>
<dbReference type="Pfam" id="PF18986">
    <property type="entry name" value="DUF5719"/>
    <property type="match status" value="1"/>
</dbReference>
<dbReference type="KEGG" id="fsy:FsymDg_1085"/>
<name>F8AYT0_9ACTN</name>
<evidence type="ECO:0000313" key="4">
    <source>
        <dbReference type="Proteomes" id="UP000001549"/>
    </source>
</evidence>
<evidence type="ECO:0000313" key="3">
    <source>
        <dbReference type="EMBL" id="AEH08587.1"/>
    </source>
</evidence>
<keyword evidence="2" id="KW-0732">Signal</keyword>
<sequence>MITVAVMFALSSVLALAVLGRPPAGSRPEAVSPTAGPRAPVTSATLLCPDLDPPAGAPVTVDVATAGGTVGGKPGTDGRIWLSAGGAVRDVPTGPARARGVLVQVNGGVPLAVHASGPVAAGLSATVTVPGAPGRAPSRARCNPPRNEFWFVGPGTGTGRDPVIVLTNPETAPARVEITSFGPADRGGPGAAARAAGAVADDGASTAGAAGDDMATTGAVGDGAVSDGVSVPPMARVIRRLTDWVPDAEATAVRIRVRDGRLAAAMLDRAGAPFARDQVVVPAAAGAPAAGAGAAGSGAAGAGGAEPAAGAAGPGVARSGMAGSGQIGSVAAEVGPVGSGAAGSLVLAGTAGIPAGIAGAQVVVAAPEADAVIRLELLTASARFTPPGLAAVRVPGGGVLRLPALTAGAVALPERVGTTAVRVAVLSGGPVVAGLGLPVGPTAATSASSQQAGSQQTGSPPAGGSASDGAAGVSPTVMAAPLAREYRWVGAADVIEPDAAAATLLPAVPDRTLSALVLTAPETTVTVWIDGNPLRVPAGRTVSVGSAGTVRMVTRGGPLVAAQTIGTTDWVATLTLSAAPRTVFVPTLFQDPRAAFRR</sequence>
<evidence type="ECO:0000256" key="2">
    <source>
        <dbReference type="SAM" id="SignalP"/>
    </source>
</evidence>
<dbReference type="HOGENOM" id="CLU_456166_0_0_11"/>
<dbReference type="STRING" id="656024.FsymDg_1085"/>
<proteinExistence type="predicted"/>
<gene>
    <name evidence="3" type="ordered locus">FsymDg_1085</name>
</gene>
<organism evidence="3 4">
    <name type="scientific">Candidatus Protofrankia datiscae</name>
    <dbReference type="NCBI Taxonomy" id="2716812"/>
    <lineage>
        <taxon>Bacteria</taxon>
        <taxon>Bacillati</taxon>
        <taxon>Actinomycetota</taxon>
        <taxon>Actinomycetes</taxon>
        <taxon>Frankiales</taxon>
        <taxon>Frankiaceae</taxon>
        <taxon>Protofrankia</taxon>
    </lineage>
</organism>
<feature type="chain" id="PRO_5039161550" evidence="2">
    <location>
        <begin position="18"/>
        <end position="598"/>
    </location>
</feature>
<dbReference type="AlphaFoldDB" id="F8AYT0"/>
<dbReference type="EMBL" id="CP002801">
    <property type="protein sequence ID" value="AEH08587.1"/>
    <property type="molecule type" value="Genomic_DNA"/>
</dbReference>
<dbReference type="InterPro" id="IPR043777">
    <property type="entry name" value="DUF5719"/>
</dbReference>
<feature type="signal peptide" evidence="2">
    <location>
        <begin position="1"/>
        <end position="17"/>
    </location>
</feature>
<keyword evidence="4" id="KW-1185">Reference proteome</keyword>
<feature type="region of interest" description="Disordered" evidence="1">
    <location>
        <begin position="443"/>
        <end position="471"/>
    </location>
</feature>
<protein>
    <submittedName>
        <fullName evidence="3">Uncharacterized protein</fullName>
    </submittedName>
</protein>
<dbReference type="Proteomes" id="UP000001549">
    <property type="component" value="Chromosome"/>
</dbReference>